<feature type="compositionally biased region" description="Acidic residues" evidence="1">
    <location>
        <begin position="10"/>
        <end position="21"/>
    </location>
</feature>
<name>A0ABN3J975_9ACTN</name>
<proteinExistence type="predicted"/>
<keyword evidence="3" id="KW-1185">Reference proteome</keyword>
<feature type="region of interest" description="Disordered" evidence="1">
    <location>
        <begin position="57"/>
        <end position="81"/>
    </location>
</feature>
<organism evidence="2 3">
    <name type="scientific">Streptomyces glaucus</name>
    <dbReference type="NCBI Taxonomy" id="284029"/>
    <lineage>
        <taxon>Bacteria</taxon>
        <taxon>Bacillati</taxon>
        <taxon>Actinomycetota</taxon>
        <taxon>Actinomycetes</taxon>
        <taxon>Kitasatosporales</taxon>
        <taxon>Streptomycetaceae</taxon>
        <taxon>Streptomyces</taxon>
    </lineage>
</organism>
<sequence>MLLTRAEPEASADGEPLEGDDALAPALAVPGLDPRHEFQGDVLEVEVRVPAVEVDLAGQRAAGAGGSRVEDHVDGGSARTQ</sequence>
<accession>A0ABN3J975</accession>
<reference evidence="2 3" key="1">
    <citation type="journal article" date="2019" name="Int. J. Syst. Evol. Microbiol.">
        <title>The Global Catalogue of Microorganisms (GCM) 10K type strain sequencing project: providing services to taxonomists for standard genome sequencing and annotation.</title>
        <authorList>
            <consortium name="The Broad Institute Genomics Platform"/>
            <consortium name="The Broad Institute Genome Sequencing Center for Infectious Disease"/>
            <person name="Wu L."/>
            <person name="Ma J."/>
        </authorList>
    </citation>
    <scope>NUCLEOTIDE SEQUENCE [LARGE SCALE GENOMIC DNA]</scope>
    <source>
        <strain evidence="2 3">JCM 6922</strain>
    </source>
</reference>
<evidence type="ECO:0000256" key="1">
    <source>
        <dbReference type="SAM" id="MobiDB-lite"/>
    </source>
</evidence>
<comment type="caution">
    <text evidence="2">The sequence shown here is derived from an EMBL/GenBank/DDBJ whole genome shotgun (WGS) entry which is preliminary data.</text>
</comment>
<evidence type="ECO:0000313" key="2">
    <source>
        <dbReference type="EMBL" id="GAA2424535.1"/>
    </source>
</evidence>
<protein>
    <submittedName>
        <fullName evidence="2">Uncharacterized protein</fullName>
    </submittedName>
</protein>
<feature type="region of interest" description="Disordered" evidence="1">
    <location>
        <begin position="1"/>
        <end position="21"/>
    </location>
</feature>
<dbReference type="Proteomes" id="UP001500460">
    <property type="component" value="Unassembled WGS sequence"/>
</dbReference>
<evidence type="ECO:0000313" key="3">
    <source>
        <dbReference type="Proteomes" id="UP001500460"/>
    </source>
</evidence>
<gene>
    <name evidence="2" type="ORF">GCM10010421_08840</name>
</gene>
<dbReference type="EMBL" id="BAAATK010000004">
    <property type="protein sequence ID" value="GAA2424535.1"/>
    <property type="molecule type" value="Genomic_DNA"/>
</dbReference>